<dbReference type="EMBL" id="JBFOLJ010000012">
    <property type="protein sequence ID" value="KAL2489466.1"/>
    <property type="molecule type" value="Genomic_DNA"/>
</dbReference>
<organism evidence="1 2">
    <name type="scientific">Forsythia ovata</name>
    <dbReference type="NCBI Taxonomy" id="205694"/>
    <lineage>
        <taxon>Eukaryota</taxon>
        <taxon>Viridiplantae</taxon>
        <taxon>Streptophyta</taxon>
        <taxon>Embryophyta</taxon>
        <taxon>Tracheophyta</taxon>
        <taxon>Spermatophyta</taxon>
        <taxon>Magnoliopsida</taxon>
        <taxon>eudicotyledons</taxon>
        <taxon>Gunneridae</taxon>
        <taxon>Pentapetalae</taxon>
        <taxon>asterids</taxon>
        <taxon>lamiids</taxon>
        <taxon>Lamiales</taxon>
        <taxon>Oleaceae</taxon>
        <taxon>Forsythieae</taxon>
        <taxon>Forsythia</taxon>
    </lineage>
</organism>
<sequence>MADGWPTRRVTFPKLKGRMSLASHMIKTILNFEEHQAVQCRAIWSKFEKISHISMDSGMNLEEKWRSTYFVNTDAVDDIFVVIESTISVASSKRPVEFMARRWRITRLLYGGNELCH</sequence>
<dbReference type="AlphaFoldDB" id="A0ABD1RMS6"/>
<reference evidence="2" key="1">
    <citation type="submission" date="2024-07" db="EMBL/GenBank/DDBJ databases">
        <title>Two chromosome-level genome assemblies of Korean endemic species Abeliophyllum distichum and Forsythia ovata (Oleaceae).</title>
        <authorList>
            <person name="Jang H."/>
        </authorList>
    </citation>
    <scope>NUCLEOTIDE SEQUENCE [LARGE SCALE GENOMIC DNA]</scope>
</reference>
<keyword evidence="2" id="KW-1185">Reference proteome</keyword>
<proteinExistence type="predicted"/>
<dbReference type="Proteomes" id="UP001604277">
    <property type="component" value="Unassembled WGS sequence"/>
</dbReference>
<evidence type="ECO:0000313" key="1">
    <source>
        <dbReference type="EMBL" id="KAL2489466.1"/>
    </source>
</evidence>
<evidence type="ECO:0000313" key="2">
    <source>
        <dbReference type="Proteomes" id="UP001604277"/>
    </source>
</evidence>
<comment type="caution">
    <text evidence="1">The sequence shown here is derived from an EMBL/GenBank/DDBJ whole genome shotgun (WGS) entry which is preliminary data.</text>
</comment>
<accession>A0ABD1RMS6</accession>
<protein>
    <submittedName>
        <fullName evidence="1">Uncharacterized protein</fullName>
    </submittedName>
</protein>
<name>A0ABD1RMS6_9LAMI</name>
<gene>
    <name evidence="1" type="ORF">Fot_42758</name>
</gene>